<evidence type="ECO:0000259" key="1">
    <source>
        <dbReference type="Pfam" id="PF03372"/>
    </source>
</evidence>
<sequence length="279" mass="30910">MKVLIPILIGLLVVGCATPDSNVTEKATDKPITIRVAAFNVEFGGNATPEEIGRMFKSYNLDIIGFNEVPDGDWTARAGKALGMQYSYVGKISSANHKDKYKSILSRTPLEVTAEYELSVERRRSWNPASVVKAVTKIDGVAIAIYSLHICRSTDSHNTGHAYRLANEVLPKEKTDRVMVVGDFNNNMGDVAMKMLVASGLRPTWKDLKIDISKEFTYNALKPEQSNSGVIDHIFYNTGSRASTRDGGIIELKKPLSDHKPVWAEIAFPKDLKRVKQPK</sequence>
<dbReference type="Gene3D" id="3.60.10.10">
    <property type="entry name" value="Endonuclease/exonuclease/phosphatase"/>
    <property type="match status" value="1"/>
</dbReference>
<reference evidence="2" key="1">
    <citation type="submission" date="2018-05" db="EMBL/GenBank/DDBJ databases">
        <authorList>
            <person name="Lanie J.A."/>
            <person name="Ng W.-L."/>
            <person name="Kazmierczak K.M."/>
            <person name="Andrzejewski T.M."/>
            <person name="Davidsen T.M."/>
            <person name="Wayne K.J."/>
            <person name="Tettelin H."/>
            <person name="Glass J.I."/>
            <person name="Rusch D."/>
            <person name="Podicherti R."/>
            <person name="Tsui H.-C.T."/>
            <person name="Winkler M.E."/>
        </authorList>
    </citation>
    <scope>NUCLEOTIDE SEQUENCE</scope>
</reference>
<dbReference type="Pfam" id="PF03372">
    <property type="entry name" value="Exo_endo_phos"/>
    <property type="match status" value="1"/>
</dbReference>
<name>A0A382L8N0_9ZZZZ</name>
<accession>A0A382L8N0</accession>
<dbReference type="InterPro" id="IPR036691">
    <property type="entry name" value="Endo/exonu/phosph_ase_sf"/>
</dbReference>
<evidence type="ECO:0000313" key="2">
    <source>
        <dbReference type="EMBL" id="SVC31512.1"/>
    </source>
</evidence>
<proteinExistence type="predicted"/>
<gene>
    <name evidence="2" type="ORF">METZ01_LOCUS284366</name>
</gene>
<feature type="domain" description="Endonuclease/exonuclease/phosphatase" evidence="1">
    <location>
        <begin position="38"/>
        <end position="259"/>
    </location>
</feature>
<dbReference type="PROSITE" id="PS51257">
    <property type="entry name" value="PROKAR_LIPOPROTEIN"/>
    <property type="match status" value="1"/>
</dbReference>
<dbReference type="InterPro" id="IPR005135">
    <property type="entry name" value="Endo/exonuclease/phosphatase"/>
</dbReference>
<dbReference type="AlphaFoldDB" id="A0A382L8N0"/>
<protein>
    <recommendedName>
        <fullName evidence="1">Endonuclease/exonuclease/phosphatase domain-containing protein</fullName>
    </recommendedName>
</protein>
<dbReference type="GO" id="GO:0003824">
    <property type="term" value="F:catalytic activity"/>
    <property type="evidence" value="ECO:0007669"/>
    <property type="project" value="InterPro"/>
</dbReference>
<organism evidence="2">
    <name type="scientific">marine metagenome</name>
    <dbReference type="NCBI Taxonomy" id="408172"/>
    <lineage>
        <taxon>unclassified sequences</taxon>
        <taxon>metagenomes</taxon>
        <taxon>ecological metagenomes</taxon>
    </lineage>
</organism>
<dbReference type="SUPFAM" id="SSF56219">
    <property type="entry name" value="DNase I-like"/>
    <property type="match status" value="1"/>
</dbReference>
<dbReference type="EMBL" id="UINC01084663">
    <property type="protein sequence ID" value="SVC31512.1"/>
    <property type="molecule type" value="Genomic_DNA"/>
</dbReference>